<organism evidence="1 2">
    <name type="scientific">Yersinia hibernica</name>
    <dbReference type="NCBI Taxonomy" id="2339259"/>
    <lineage>
        <taxon>Bacteria</taxon>
        <taxon>Pseudomonadati</taxon>
        <taxon>Pseudomonadota</taxon>
        <taxon>Gammaproteobacteria</taxon>
        <taxon>Enterobacterales</taxon>
        <taxon>Yersiniaceae</taxon>
        <taxon>Yersinia</taxon>
    </lineage>
</organism>
<evidence type="ECO:0000313" key="1">
    <source>
        <dbReference type="EMBL" id="QAX80694.1"/>
    </source>
</evidence>
<keyword evidence="2" id="KW-1185">Reference proteome</keyword>
<sequence>MALKPFILSWQKVSLTLEMALKIKDFLTNFTINNKKPTLRLGPVFVCNQSVIQIIYYSNKL</sequence>
<evidence type="ECO:0000313" key="2">
    <source>
        <dbReference type="Proteomes" id="UP000288804"/>
    </source>
</evidence>
<accession>A0ABX5R4W6</accession>
<gene>
    <name evidence="1" type="ORF">D5F51_20485</name>
</gene>
<dbReference type="Proteomes" id="UP000288804">
    <property type="component" value="Chromosome"/>
</dbReference>
<protein>
    <submittedName>
        <fullName evidence="1">Uncharacterized protein</fullName>
    </submittedName>
</protein>
<reference evidence="2" key="1">
    <citation type="submission" date="2018-09" db="EMBL/GenBank/DDBJ databases">
        <title>Yersinia hibernicus sp. nov.</title>
        <authorList>
            <person name="Nguyen S.V."/>
            <person name="Mundanda D.M."/>
            <person name="Anes J."/>
            <person name="Fanning S."/>
        </authorList>
    </citation>
    <scope>NUCLEOTIDE SEQUENCE [LARGE SCALE GENOMIC DNA]</scope>
    <source>
        <strain evidence="2">CFS1934</strain>
    </source>
</reference>
<dbReference type="EMBL" id="CP032487">
    <property type="protein sequence ID" value="QAX80694.1"/>
    <property type="molecule type" value="Genomic_DNA"/>
</dbReference>
<proteinExistence type="predicted"/>
<name>A0ABX5R4W6_9GAMM</name>